<dbReference type="AlphaFoldDB" id="A0A8I1B5L2"/>
<organism evidence="2 3">
    <name type="scientific">Burkholderia cepacia</name>
    <name type="common">Pseudomonas cepacia</name>
    <dbReference type="NCBI Taxonomy" id="292"/>
    <lineage>
        <taxon>Bacteria</taxon>
        <taxon>Pseudomonadati</taxon>
        <taxon>Pseudomonadota</taxon>
        <taxon>Betaproteobacteria</taxon>
        <taxon>Burkholderiales</taxon>
        <taxon>Burkholderiaceae</taxon>
        <taxon>Burkholderia</taxon>
        <taxon>Burkholderia cepacia complex</taxon>
    </lineage>
</organism>
<reference evidence="2" key="1">
    <citation type="submission" date="2020-12" db="EMBL/GenBank/DDBJ databases">
        <title>Burkholderia cepacia complex in Mexico.</title>
        <authorList>
            <person name="Estrada P."/>
        </authorList>
    </citation>
    <scope>NUCLEOTIDE SEQUENCE</scope>
    <source>
        <strain evidence="2">871</strain>
    </source>
</reference>
<feature type="non-terminal residue" evidence="2">
    <location>
        <position position="121"/>
    </location>
</feature>
<keyword evidence="2" id="KW-0808">Transferase</keyword>
<keyword evidence="2" id="KW-0012">Acyltransferase</keyword>
<evidence type="ECO:0000313" key="3">
    <source>
        <dbReference type="Proteomes" id="UP000645612"/>
    </source>
</evidence>
<name>A0A8I1B5L2_BURCE</name>
<dbReference type="InterPro" id="IPR000891">
    <property type="entry name" value="PYR_CT"/>
</dbReference>
<dbReference type="GO" id="GO:0003852">
    <property type="term" value="F:2-isopropylmalate synthase activity"/>
    <property type="evidence" value="ECO:0007669"/>
    <property type="project" value="UniProtKB-EC"/>
</dbReference>
<sequence length="121" mass="13729">GFPSASQTDFDFVRKLIDEKRIPDDVTIIVLTQSREDLISRTVESAAGARQAIVHLYNACAPAFRKVVFNMTKDEIKNIATTGTRLVKQHVAKHPETKWRYQYSPEVFSTTEPEFALEVSN</sequence>
<dbReference type="PANTHER" id="PTHR46911">
    <property type="match status" value="1"/>
</dbReference>
<feature type="domain" description="Pyruvate carboxyltransferase" evidence="1">
    <location>
        <begin position="1"/>
        <end position="119"/>
    </location>
</feature>
<dbReference type="Gene3D" id="3.20.20.70">
    <property type="entry name" value="Aldolase class I"/>
    <property type="match status" value="1"/>
</dbReference>
<dbReference type="Pfam" id="PF00682">
    <property type="entry name" value="HMGL-like"/>
    <property type="match status" value="1"/>
</dbReference>
<evidence type="ECO:0000259" key="1">
    <source>
        <dbReference type="Pfam" id="PF00682"/>
    </source>
</evidence>
<dbReference type="InterPro" id="IPR013785">
    <property type="entry name" value="Aldolase_TIM"/>
</dbReference>
<dbReference type="EMBL" id="JAEDXG010000291">
    <property type="protein sequence ID" value="MBH9702876.1"/>
    <property type="molecule type" value="Genomic_DNA"/>
</dbReference>
<evidence type="ECO:0000313" key="2">
    <source>
        <dbReference type="EMBL" id="MBH9702876.1"/>
    </source>
</evidence>
<comment type="caution">
    <text evidence="2">The sequence shown here is derived from an EMBL/GenBank/DDBJ whole genome shotgun (WGS) entry which is preliminary data.</text>
</comment>
<dbReference type="SUPFAM" id="SSF51569">
    <property type="entry name" value="Aldolase"/>
    <property type="match status" value="1"/>
</dbReference>
<dbReference type="PANTHER" id="PTHR46911:SF1">
    <property type="entry name" value="2-ISOPROPYLMALATE SYNTHASE"/>
    <property type="match status" value="1"/>
</dbReference>
<dbReference type="EC" id="2.3.3.13" evidence="2"/>
<feature type="non-terminal residue" evidence="2">
    <location>
        <position position="1"/>
    </location>
</feature>
<proteinExistence type="predicted"/>
<accession>A0A8I1B5L2</accession>
<protein>
    <submittedName>
        <fullName evidence="2">2-isopropylmalate synthase</fullName>
        <ecNumber evidence="2">2.3.3.13</ecNumber>
    </submittedName>
</protein>
<dbReference type="Proteomes" id="UP000645612">
    <property type="component" value="Unassembled WGS sequence"/>
</dbReference>
<gene>
    <name evidence="2" type="ORF">JAO13_41390</name>
</gene>